<dbReference type="STRING" id="1640674.SAMN05216323_101830"/>
<evidence type="ECO:0000256" key="5">
    <source>
        <dbReference type="ARBA" id="ARBA00022729"/>
    </source>
</evidence>
<dbReference type="InterPro" id="IPR012910">
    <property type="entry name" value="Plug_dom"/>
</dbReference>
<feature type="domain" description="TonB-dependent receptor-like beta-barrel" evidence="12">
    <location>
        <begin position="210"/>
        <end position="604"/>
    </location>
</feature>
<gene>
    <name evidence="14" type="ORF">SAMN05216323_101830</name>
</gene>
<reference evidence="14 15" key="1">
    <citation type="submission" date="2016-09" db="EMBL/GenBank/DDBJ databases">
        <authorList>
            <person name="Capua I."/>
            <person name="De Benedictis P."/>
            <person name="Joannis T."/>
            <person name="Lombin L.H."/>
            <person name="Cattoli G."/>
        </authorList>
    </citation>
    <scope>NUCLEOTIDE SEQUENCE [LARGE SCALE GENOMIC DNA]</scope>
    <source>
        <strain evidence="14 15">A7P-90m</strain>
    </source>
</reference>
<accession>A0A1G6J5C7</accession>
<keyword evidence="5" id="KW-0732">Signal</keyword>
<evidence type="ECO:0000256" key="3">
    <source>
        <dbReference type="ARBA" id="ARBA00022452"/>
    </source>
</evidence>
<evidence type="ECO:0000256" key="6">
    <source>
        <dbReference type="ARBA" id="ARBA00023077"/>
    </source>
</evidence>
<dbReference type="InterPro" id="IPR036942">
    <property type="entry name" value="Beta-barrel_TonB_sf"/>
</dbReference>
<dbReference type="OrthoDB" id="9762903at2"/>
<dbReference type="Proteomes" id="UP000199452">
    <property type="component" value="Unassembled WGS sequence"/>
</dbReference>
<dbReference type="SUPFAM" id="SSF56935">
    <property type="entry name" value="Porins"/>
    <property type="match status" value="1"/>
</dbReference>
<dbReference type="PANTHER" id="PTHR30069:SF29">
    <property type="entry name" value="HEMOGLOBIN AND HEMOGLOBIN-HAPTOGLOBIN-BINDING PROTEIN 1-RELATED"/>
    <property type="match status" value="1"/>
</dbReference>
<dbReference type="GO" id="GO:0009279">
    <property type="term" value="C:cell outer membrane"/>
    <property type="evidence" value="ECO:0007669"/>
    <property type="project" value="UniProtKB-SubCell"/>
</dbReference>
<organism evidence="14 15">
    <name type="scientific">Williamwhitmania taraxaci</name>
    <dbReference type="NCBI Taxonomy" id="1640674"/>
    <lineage>
        <taxon>Bacteria</taxon>
        <taxon>Pseudomonadati</taxon>
        <taxon>Bacteroidota</taxon>
        <taxon>Bacteroidia</taxon>
        <taxon>Bacteroidales</taxon>
        <taxon>Williamwhitmaniaceae</taxon>
        <taxon>Williamwhitmania</taxon>
    </lineage>
</organism>
<dbReference type="GO" id="GO:0044718">
    <property type="term" value="P:siderophore transmembrane transport"/>
    <property type="evidence" value="ECO:0007669"/>
    <property type="project" value="TreeGrafter"/>
</dbReference>
<evidence type="ECO:0000256" key="4">
    <source>
        <dbReference type="ARBA" id="ARBA00022692"/>
    </source>
</evidence>
<evidence type="ECO:0000256" key="11">
    <source>
        <dbReference type="RuleBase" id="RU003357"/>
    </source>
</evidence>
<keyword evidence="3 10" id="KW-1134">Transmembrane beta strand</keyword>
<dbReference type="Gene3D" id="2.40.170.20">
    <property type="entry name" value="TonB-dependent receptor, beta-barrel domain"/>
    <property type="match status" value="1"/>
</dbReference>
<keyword evidence="7 10" id="KW-0472">Membrane</keyword>
<dbReference type="InterPro" id="IPR000531">
    <property type="entry name" value="Beta-barrel_TonB"/>
</dbReference>
<comment type="subcellular location">
    <subcellularLocation>
        <location evidence="1 10">Cell outer membrane</location>
        <topology evidence="1 10">Multi-pass membrane protein</topology>
    </subcellularLocation>
</comment>
<dbReference type="InterPro" id="IPR039426">
    <property type="entry name" value="TonB-dep_rcpt-like"/>
</dbReference>
<dbReference type="Pfam" id="PF00593">
    <property type="entry name" value="TonB_dep_Rec_b-barrel"/>
    <property type="match status" value="1"/>
</dbReference>
<evidence type="ECO:0000256" key="2">
    <source>
        <dbReference type="ARBA" id="ARBA00022448"/>
    </source>
</evidence>
<dbReference type="RefSeq" id="WP_092437183.1">
    <property type="nucleotide sequence ID" value="NZ_FMYP01000018.1"/>
</dbReference>
<dbReference type="PROSITE" id="PS52016">
    <property type="entry name" value="TONB_DEPENDENT_REC_3"/>
    <property type="match status" value="1"/>
</dbReference>
<name>A0A1G6J5C7_9BACT</name>
<dbReference type="Gene3D" id="2.170.130.10">
    <property type="entry name" value="TonB-dependent receptor, plug domain"/>
    <property type="match status" value="1"/>
</dbReference>
<feature type="domain" description="TonB-dependent receptor plug" evidence="13">
    <location>
        <begin position="45"/>
        <end position="146"/>
    </location>
</feature>
<sequence>MLLSIFLVGVLALPSDIPPVTSTIEDTITLKEVVISSKLKRFSAGLSVKIISPIDIKQSRSLLLSDMLASQPGLVVNSYGPGATSSISLRGLNASHTAVLWNGVNLQSSMNSGVNFGNIPTFFVDQIAVQQGGNGALFGSGAIGGVIHLDNQLAFGNGNSGELFQSVGSYGLSYSAIKHTYGGEKFAISSRLFYSEAQNNYEFRNTTKMGKPIVNQTNANYRKAGIMETASFLVSPADRLVVALWAQDGYNAYPAMMSTASSNQNDYSSFFRATSQWRANRTSYDFNIKAALFNDWQAYRNIPVERSNHHSTNGQVEGEFIYRMSQSHVLEAGINTAYERVRSTNYSEPKERLRPAATLGYRFRTEDGGIEAFAGAREEIIDGESTPITWSVGGQFRLMTGLYMRANVSRNYRVPSFNDLYWGNGWGNPNLKPENGLGEEVGLDYVYTGNGNLISIKISAFNNNVDNWIIWLPNSSGTWRPQNYNEVWSRGVESSLTLKKRLERFTIGADLSGAITYTTNEKDAIQATEGKQLPYVPKYKYGFSAFIDFDWLRLKYTQGYTGRRYDVADHSSQINPFSIASLSVETNYKLNSYEIRGFARIDNLWNEEYVVMQNYGMPMRTYQLGIVLSFGK</sequence>
<keyword evidence="9 10" id="KW-0998">Cell outer membrane</keyword>
<keyword evidence="15" id="KW-1185">Reference proteome</keyword>
<dbReference type="EMBL" id="FMYP01000018">
    <property type="protein sequence ID" value="SDC13176.1"/>
    <property type="molecule type" value="Genomic_DNA"/>
</dbReference>
<evidence type="ECO:0000256" key="7">
    <source>
        <dbReference type="ARBA" id="ARBA00023136"/>
    </source>
</evidence>
<evidence type="ECO:0000259" key="12">
    <source>
        <dbReference type="Pfam" id="PF00593"/>
    </source>
</evidence>
<dbReference type="PANTHER" id="PTHR30069">
    <property type="entry name" value="TONB-DEPENDENT OUTER MEMBRANE RECEPTOR"/>
    <property type="match status" value="1"/>
</dbReference>
<evidence type="ECO:0000313" key="14">
    <source>
        <dbReference type="EMBL" id="SDC13176.1"/>
    </source>
</evidence>
<dbReference type="InterPro" id="IPR037066">
    <property type="entry name" value="Plug_dom_sf"/>
</dbReference>
<evidence type="ECO:0000256" key="1">
    <source>
        <dbReference type="ARBA" id="ARBA00004571"/>
    </source>
</evidence>
<proteinExistence type="inferred from homology"/>
<keyword evidence="6 11" id="KW-0798">TonB box</keyword>
<evidence type="ECO:0000256" key="8">
    <source>
        <dbReference type="ARBA" id="ARBA00023170"/>
    </source>
</evidence>
<protein>
    <submittedName>
        <fullName evidence="14">Outer membrane cobalamin receptor protein</fullName>
    </submittedName>
</protein>
<keyword evidence="2 10" id="KW-0813">Transport</keyword>
<evidence type="ECO:0000256" key="10">
    <source>
        <dbReference type="PROSITE-ProRule" id="PRU01360"/>
    </source>
</evidence>
<keyword evidence="8 14" id="KW-0675">Receptor</keyword>
<evidence type="ECO:0000259" key="13">
    <source>
        <dbReference type="Pfam" id="PF07715"/>
    </source>
</evidence>
<dbReference type="GO" id="GO:0015344">
    <property type="term" value="F:siderophore uptake transmembrane transporter activity"/>
    <property type="evidence" value="ECO:0007669"/>
    <property type="project" value="TreeGrafter"/>
</dbReference>
<dbReference type="AlphaFoldDB" id="A0A1G6J5C7"/>
<evidence type="ECO:0000313" key="15">
    <source>
        <dbReference type="Proteomes" id="UP000199452"/>
    </source>
</evidence>
<dbReference type="Pfam" id="PF07715">
    <property type="entry name" value="Plug"/>
    <property type="match status" value="1"/>
</dbReference>
<evidence type="ECO:0000256" key="9">
    <source>
        <dbReference type="ARBA" id="ARBA00023237"/>
    </source>
</evidence>
<comment type="similarity">
    <text evidence="10 11">Belongs to the TonB-dependent receptor family.</text>
</comment>
<keyword evidence="4 10" id="KW-0812">Transmembrane</keyword>